<evidence type="ECO:0000256" key="2">
    <source>
        <dbReference type="SAM" id="Phobius"/>
    </source>
</evidence>
<gene>
    <name evidence="3" type="ORF">ACHAWO_006944</name>
</gene>
<comment type="caution">
    <text evidence="3">The sequence shown here is derived from an EMBL/GenBank/DDBJ whole genome shotgun (WGS) entry which is preliminary data.</text>
</comment>
<dbReference type="Proteomes" id="UP001530400">
    <property type="component" value="Unassembled WGS sequence"/>
</dbReference>
<proteinExistence type="predicted"/>
<evidence type="ECO:0000313" key="4">
    <source>
        <dbReference type="Proteomes" id="UP001530400"/>
    </source>
</evidence>
<keyword evidence="4" id="KW-1185">Reference proteome</keyword>
<name>A0ABD3Q587_9STRA</name>
<feature type="transmembrane region" description="Helical" evidence="2">
    <location>
        <begin position="58"/>
        <end position="80"/>
    </location>
</feature>
<keyword evidence="2" id="KW-1133">Transmembrane helix</keyword>
<organism evidence="3 4">
    <name type="scientific">Cyclotella atomus</name>
    <dbReference type="NCBI Taxonomy" id="382360"/>
    <lineage>
        <taxon>Eukaryota</taxon>
        <taxon>Sar</taxon>
        <taxon>Stramenopiles</taxon>
        <taxon>Ochrophyta</taxon>
        <taxon>Bacillariophyta</taxon>
        <taxon>Coscinodiscophyceae</taxon>
        <taxon>Thalassiosirophycidae</taxon>
        <taxon>Stephanodiscales</taxon>
        <taxon>Stephanodiscaceae</taxon>
        <taxon>Cyclotella</taxon>
    </lineage>
</organism>
<evidence type="ECO:0000256" key="1">
    <source>
        <dbReference type="SAM" id="MobiDB-lite"/>
    </source>
</evidence>
<feature type="region of interest" description="Disordered" evidence="1">
    <location>
        <begin position="100"/>
        <end position="120"/>
    </location>
</feature>
<dbReference type="EMBL" id="JALLPJ020000323">
    <property type="protein sequence ID" value="KAL3795310.1"/>
    <property type="molecule type" value="Genomic_DNA"/>
</dbReference>
<evidence type="ECO:0008006" key="5">
    <source>
        <dbReference type="Google" id="ProtNLM"/>
    </source>
</evidence>
<dbReference type="AlphaFoldDB" id="A0ABD3Q587"/>
<sequence>MQPIHSSRYTAFASPHPINLHLPSSTCKSFRTNIASKPTSPLLAATPNDYIPNDLPSVPLATITAIFLLITAQSFINFLLKGDRGLGAFLSDGSGYNKSGFRPMNRNNRPSATRDGGRMDKDPLPWLKLPTLDYVDVAGQETIKMNGKSQEEEVVLLRRMEEMKDQIRFKLEEGEYDAAKKIELELELLMKVEGYEFKKSFE</sequence>
<reference evidence="3 4" key="1">
    <citation type="submission" date="2024-10" db="EMBL/GenBank/DDBJ databases">
        <title>Updated reference genomes for cyclostephanoid diatoms.</title>
        <authorList>
            <person name="Roberts W.R."/>
            <person name="Alverson A.J."/>
        </authorList>
    </citation>
    <scope>NUCLEOTIDE SEQUENCE [LARGE SCALE GENOMIC DNA]</scope>
    <source>
        <strain evidence="3 4">AJA010-31</strain>
    </source>
</reference>
<protein>
    <recommendedName>
        <fullName evidence="5">UVR domain-containing protein</fullName>
    </recommendedName>
</protein>
<accession>A0ABD3Q587</accession>
<keyword evidence="2" id="KW-0472">Membrane</keyword>
<evidence type="ECO:0000313" key="3">
    <source>
        <dbReference type="EMBL" id="KAL3795310.1"/>
    </source>
</evidence>
<keyword evidence="2" id="KW-0812">Transmembrane</keyword>